<feature type="transmembrane region" description="Helical" evidence="1">
    <location>
        <begin position="473"/>
        <end position="492"/>
    </location>
</feature>
<gene>
    <name evidence="2" type="ORF">C8D90_102301</name>
</gene>
<comment type="caution">
    <text evidence="2">The sequence shown here is derived from an EMBL/GenBank/DDBJ whole genome shotgun (WGS) entry which is preliminary data.</text>
</comment>
<keyword evidence="1" id="KW-0812">Transmembrane</keyword>
<dbReference type="Proteomes" id="UP000254848">
    <property type="component" value="Unassembled WGS sequence"/>
</dbReference>
<dbReference type="AlphaFoldDB" id="A0A370R1L7"/>
<dbReference type="RefSeq" id="WP_162844368.1">
    <property type="nucleotide sequence ID" value="NZ_QRAP01000002.1"/>
</dbReference>
<evidence type="ECO:0000313" key="3">
    <source>
        <dbReference type="Proteomes" id="UP000254848"/>
    </source>
</evidence>
<name>A0A370R1L7_9GAMM</name>
<keyword evidence="1" id="KW-1133">Transmembrane helix</keyword>
<proteinExistence type="predicted"/>
<reference evidence="2 3" key="1">
    <citation type="submission" date="2018-07" db="EMBL/GenBank/DDBJ databases">
        <title>Genomic Encyclopedia of Type Strains, Phase IV (KMG-IV): sequencing the most valuable type-strain genomes for metagenomic binning, comparative biology and taxonomic classification.</title>
        <authorList>
            <person name="Goeker M."/>
        </authorList>
    </citation>
    <scope>NUCLEOTIDE SEQUENCE [LARGE SCALE GENOMIC DNA]</scope>
    <source>
        <strain evidence="2 3">DSM 103736</strain>
    </source>
</reference>
<protein>
    <submittedName>
        <fullName evidence="2">DKNYY family protein</fullName>
    </submittedName>
</protein>
<dbReference type="Pfam" id="PF13644">
    <property type="entry name" value="DKNYY"/>
    <property type="match status" value="1"/>
</dbReference>
<sequence length="497" mass="55807">MKPVSKRIAIGLVLLACGFSVLLFCSLFLSVKNNESHDISQSGENYGGIYKRYKGSVYAAVPSNGYYKIDIADPDTFTLLPGATHSDHQVGKDKNHVYCGNRVIPGLDATHVRVLGNNYFSDGKQSAYCSYSTTRNPELGKLEEALQIILHQWGYGTKPQSYLYPFALLPESEVPYRPLPGANLITDGTRAYYRGQLMEQADPAALRPVMAPSRSGERPSSTYFTDGRNVYHHAARLALAGHRELQELNVSRLTSQTPYLYDPRSGAVYAADLPFDSTHQPYYPLTRAEQHIYHLLFTSRDGLFYYDGQSGEVKRMGDNIFTHGDTAATGDFTALSPYIFWDGQHLLYLQASERWGSRRNPGLISRSTHIYQFMDELTGEWQKIGDVRGGVFGSLWQNGASLWYFDLTGDTLTDSGPIYRIADRETLALLQPADIGTSVIRKLVRNGKLTPPAHRELLQAKTVYRKTSVAFHWLFYGLIVLAVVGNMVRLWGKMRKR</sequence>
<evidence type="ECO:0000256" key="1">
    <source>
        <dbReference type="SAM" id="Phobius"/>
    </source>
</evidence>
<evidence type="ECO:0000313" key="2">
    <source>
        <dbReference type="EMBL" id="RDK95818.1"/>
    </source>
</evidence>
<keyword evidence="1" id="KW-0472">Membrane</keyword>
<dbReference type="InterPro" id="IPR027375">
    <property type="entry name" value="DKNYY"/>
</dbReference>
<organism evidence="2 3">
    <name type="scientific">Enterobacillus tribolii</name>
    <dbReference type="NCBI Taxonomy" id="1487935"/>
    <lineage>
        <taxon>Bacteria</taxon>
        <taxon>Pseudomonadati</taxon>
        <taxon>Pseudomonadota</taxon>
        <taxon>Gammaproteobacteria</taxon>
        <taxon>Enterobacterales</taxon>
        <taxon>Hafniaceae</taxon>
        <taxon>Enterobacillus</taxon>
    </lineage>
</organism>
<dbReference type="EMBL" id="QRAP01000002">
    <property type="protein sequence ID" value="RDK95818.1"/>
    <property type="molecule type" value="Genomic_DNA"/>
</dbReference>
<feature type="transmembrane region" description="Helical" evidence="1">
    <location>
        <begin position="12"/>
        <end position="31"/>
    </location>
</feature>
<accession>A0A370R1L7</accession>
<keyword evidence="3" id="KW-1185">Reference proteome</keyword>